<gene>
    <name evidence="5" type="primary">LOC107940762</name>
</gene>
<feature type="domain" description="DUF7745" evidence="3">
    <location>
        <begin position="113"/>
        <end position="347"/>
    </location>
</feature>
<evidence type="ECO:0000256" key="1">
    <source>
        <dbReference type="SAM" id="Coils"/>
    </source>
</evidence>
<reference evidence="4" key="1">
    <citation type="journal article" date="2020" name="Nat. Genet.">
        <title>Genomic diversifications of five Gossypium allopolyploid species and their impact on cotton improvement.</title>
        <authorList>
            <person name="Chen Z.J."/>
            <person name="Sreedasyam A."/>
            <person name="Ando A."/>
            <person name="Song Q."/>
            <person name="De Santiago L.M."/>
            <person name="Hulse-Kemp A.M."/>
            <person name="Ding M."/>
            <person name="Ye W."/>
            <person name="Kirkbride R.C."/>
            <person name="Jenkins J."/>
            <person name="Plott C."/>
            <person name="Lovell J."/>
            <person name="Lin Y.M."/>
            <person name="Vaughn R."/>
            <person name="Liu B."/>
            <person name="Simpson S."/>
            <person name="Scheffler B.E."/>
            <person name="Wen L."/>
            <person name="Saski C.A."/>
            <person name="Grover C.E."/>
            <person name="Hu G."/>
            <person name="Conover J.L."/>
            <person name="Carlson J.W."/>
            <person name="Shu S."/>
            <person name="Boston L.B."/>
            <person name="Williams M."/>
            <person name="Peterson D.G."/>
            <person name="McGee K."/>
            <person name="Jones D.C."/>
            <person name="Wendel J.F."/>
            <person name="Stelly D.M."/>
            <person name="Grimwood J."/>
            <person name="Schmutz J."/>
        </authorList>
    </citation>
    <scope>NUCLEOTIDE SEQUENCE [LARGE SCALE GENOMIC DNA]</scope>
    <source>
        <strain evidence="4">cv. TM-1</strain>
    </source>
</reference>
<feature type="compositionally biased region" description="Basic and acidic residues" evidence="2">
    <location>
        <begin position="450"/>
        <end position="473"/>
    </location>
</feature>
<dbReference type="SMR" id="A0A1U8MVU2"/>
<dbReference type="RefSeq" id="XP_016729699.1">
    <property type="nucleotide sequence ID" value="XM_016874210.1"/>
</dbReference>
<evidence type="ECO:0000313" key="4">
    <source>
        <dbReference type="Proteomes" id="UP000818029"/>
    </source>
</evidence>
<accession>A0A1U8MVU2</accession>
<sequence>MGNGFLDRVEDNAAVRTWSEKIQREKGDSLAVGYVSELWGFTRVDKRLFRALAQFWNPAYNCFTFGKVDLVPTIEEYTALLRCSKVQWVTARIKQKRDSRCIPWKSLRDLILAHPDTRKKVDIFALSIYGLIVFPKILGHIDEAVTDLFNRLDKRVTPVPVILAETFRSLNACRRTGEGRFIGCAQLLLAWFHSHFWKVDKVSYRVFSESYSLLKEIVAASRRDGITKEKWMAIFQNLQEENIEWRASWLLPDEILYQCGDFDWVSLLGIWGTVGYAPLLVLRQYRSRQFVPATQRLAECEFSYKNDGYKRKAREMANAWNQTRQIKRLDVGPMTTSKYSEWCVRRINDNIPGPGPENSQSIEEHLRVVPSELEIIKQDFERMNAELEKKIEQMEEEKVNLKMDIDVQKLETEGLRKGKRKVEKDLNRLKTDYKRLRLSVKTAGLGKTSEQWRQEVQEEKAKAGRWEGRFQEA</sequence>
<feature type="region of interest" description="Disordered" evidence="2">
    <location>
        <begin position="445"/>
        <end position="473"/>
    </location>
</feature>
<dbReference type="KEGG" id="ghi:107940762"/>
<feature type="coiled-coil region" evidence="1">
    <location>
        <begin position="373"/>
        <end position="439"/>
    </location>
</feature>
<proteinExistence type="predicted"/>
<keyword evidence="4" id="KW-1185">Reference proteome</keyword>
<feature type="domain" description="DUF7745" evidence="3">
    <location>
        <begin position="42"/>
        <end position="85"/>
    </location>
</feature>
<evidence type="ECO:0000256" key="2">
    <source>
        <dbReference type="SAM" id="MobiDB-lite"/>
    </source>
</evidence>
<dbReference type="PANTHER" id="PTHR48200">
    <property type="entry name" value="PROTEIN, PUTATIVE-RELATED"/>
    <property type="match status" value="1"/>
</dbReference>
<evidence type="ECO:0000313" key="5">
    <source>
        <dbReference type="RefSeq" id="XP_016729699.1"/>
    </source>
</evidence>
<dbReference type="GeneID" id="107940762"/>
<protein>
    <recommendedName>
        <fullName evidence="3">DUF7745 domain-containing protein</fullName>
    </recommendedName>
</protein>
<dbReference type="Pfam" id="PF24924">
    <property type="entry name" value="DUF7745"/>
    <property type="match status" value="2"/>
</dbReference>
<dbReference type="Proteomes" id="UP000818029">
    <property type="component" value="Chromosome D07"/>
</dbReference>
<keyword evidence="1" id="KW-0175">Coiled coil</keyword>
<organism evidence="4 5">
    <name type="scientific">Gossypium hirsutum</name>
    <name type="common">Upland cotton</name>
    <name type="synonym">Gossypium mexicanum</name>
    <dbReference type="NCBI Taxonomy" id="3635"/>
    <lineage>
        <taxon>Eukaryota</taxon>
        <taxon>Viridiplantae</taxon>
        <taxon>Streptophyta</taxon>
        <taxon>Embryophyta</taxon>
        <taxon>Tracheophyta</taxon>
        <taxon>Spermatophyta</taxon>
        <taxon>Magnoliopsida</taxon>
        <taxon>eudicotyledons</taxon>
        <taxon>Gunneridae</taxon>
        <taxon>Pentapetalae</taxon>
        <taxon>rosids</taxon>
        <taxon>malvids</taxon>
        <taxon>Malvales</taxon>
        <taxon>Malvaceae</taxon>
        <taxon>Malvoideae</taxon>
        <taxon>Gossypium</taxon>
    </lineage>
</organism>
<dbReference type="InterPro" id="IPR056647">
    <property type="entry name" value="DUF7745"/>
</dbReference>
<dbReference type="AlphaFoldDB" id="A0A1U8MVU2"/>
<dbReference type="PANTHER" id="PTHR48200:SF1">
    <property type="entry name" value="AMINOTRANSFERASE-LIKE PLANT MOBILE DOMAIN-CONTAINING PROTEIN"/>
    <property type="match status" value="1"/>
</dbReference>
<evidence type="ECO:0000259" key="3">
    <source>
        <dbReference type="Pfam" id="PF24924"/>
    </source>
</evidence>
<reference evidence="5" key="2">
    <citation type="submission" date="2025-08" db="UniProtKB">
        <authorList>
            <consortium name="RefSeq"/>
        </authorList>
    </citation>
    <scope>IDENTIFICATION</scope>
</reference>
<dbReference type="PaxDb" id="3635-A0A1U8MVU2"/>
<name>A0A1U8MVU2_GOSHI</name>